<name>Q9XNK4_FUSOX</name>
<dbReference type="Pfam" id="PF00078">
    <property type="entry name" value="RVT_1"/>
    <property type="match status" value="1"/>
</dbReference>
<dbReference type="EMBL" id="AF124844">
    <property type="protein sequence ID" value="AAD38504.1"/>
    <property type="molecule type" value="Genomic_DNA"/>
</dbReference>
<comment type="subcellular location">
    <subcellularLocation>
        <location evidence="1">Mitochondrion</location>
    </subcellularLocation>
</comment>
<dbReference type="GO" id="GO:0005739">
    <property type="term" value="C:mitochondrion"/>
    <property type="evidence" value="ECO:0007669"/>
    <property type="project" value="UniProtKB-SubCell"/>
</dbReference>
<keyword evidence="4" id="KW-0808">Transferase</keyword>
<dbReference type="SUPFAM" id="SSF56672">
    <property type="entry name" value="DNA/RNA polymerases"/>
    <property type="match status" value="1"/>
</dbReference>
<evidence type="ECO:0000259" key="3">
    <source>
        <dbReference type="PROSITE" id="PS50878"/>
    </source>
</evidence>
<dbReference type="AlphaFoldDB" id="Q9XNK4"/>
<sequence>MNQISKNDSLDVLQDEIGQKKTFESERKSSSGWDYFKSLGSIGRLPHFNRGMELKEVKRANRYLAFQEKRIVTAVEQGEIRKAVLVWLCLMKISRSYQILLFNRVCKGWYWRWSSARVEEVIFGAMNKMRAWDMKLLIHRFYILKKNGKMRPIGAPNYESRMISKALTDLLYTVTEKSRSAEQHGYMKKRGAWSAILECLSKLKEGYAGYEFDLKSFFNTVEPFIYFRKLEEVDKKLTKVISNVIKGIEYRFTELLPESELNPKGKRKNTLVRTGVPQGLSLSPLLSTWALEYYGRPENLIMYADDGIYFFRHNISKFTRWLERMSRAGIEIAPEKSGSLKPVFKFCGVEIDQVKRLVTYDKQSVSWDNPDLEPWLKSIHNLGYTKKEPEWSWTVDQNAFITKRNLNITWMETLKVYWFRIVEGKMWNGYTVFLTSGWRVLDIFGSSSWSCNELLKIIKERKNELESIKAFGLEKAEYEAFSYAPVRKGSYRRHYNNGAPKTVNKQEYWEIMEFHNLRRQQLRAIIE</sequence>
<keyword evidence="4" id="KW-0695">RNA-directed DNA polymerase</keyword>
<keyword evidence="2 4" id="KW-0496">Mitochondrion</keyword>
<evidence type="ECO:0000256" key="1">
    <source>
        <dbReference type="ARBA" id="ARBA00004173"/>
    </source>
</evidence>
<feature type="domain" description="Reverse transcriptase" evidence="3">
    <location>
        <begin position="125"/>
        <end position="351"/>
    </location>
</feature>
<evidence type="ECO:0000256" key="2">
    <source>
        <dbReference type="ARBA" id="ARBA00023128"/>
    </source>
</evidence>
<dbReference type="GO" id="GO:0003964">
    <property type="term" value="F:RNA-directed DNA polymerase activity"/>
    <property type="evidence" value="ECO:0007669"/>
    <property type="project" value="UniProtKB-KW"/>
</dbReference>
<accession>Q9XNK4</accession>
<dbReference type="InterPro" id="IPR043502">
    <property type="entry name" value="DNA/RNA_pol_sf"/>
</dbReference>
<organism evidence="4">
    <name type="scientific">Fusarium oxysporum f. sp. matthiolae</name>
    <dbReference type="NCBI Taxonomy" id="96317"/>
    <lineage>
        <taxon>Eukaryota</taxon>
        <taxon>Fungi</taxon>
        <taxon>Dikarya</taxon>
        <taxon>Ascomycota</taxon>
        <taxon>Pezizomycotina</taxon>
        <taxon>Sordariomycetes</taxon>
        <taxon>Hypocreomycetidae</taxon>
        <taxon>Hypocreales</taxon>
        <taxon>Nectriaceae</taxon>
        <taxon>Fusarium</taxon>
        <taxon>Fusarium oxysporum species complex</taxon>
    </lineage>
</organism>
<dbReference type="PROSITE" id="PS50878">
    <property type="entry name" value="RT_POL"/>
    <property type="match status" value="1"/>
</dbReference>
<keyword evidence="4" id="KW-0548">Nucleotidyltransferase</keyword>
<reference evidence="4" key="1">
    <citation type="journal article" date="1999" name="Mol. Cell">
        <title>Linear mitochondrial plasmids of F. oxysporum are novel, telomere-like retroelements.</title>
        <authorList>
            <person name="Walther T.C."/>
            <person name="Kennell J.C."/>
        </authorList>
    </citation>
    <scope>NUCLEOTIDE SEQUENCE</scope>
    <source>
        <strain evidence="4">725</strain>
        <plasmid evidence="4">pFOXC3</plasmid>
    </source>
</reference>
<geneLocation type="mitochondrion" evidence="4"/>
<keyword evidence="4" id="KW-0614">Plasmid</keyword>
<proteinExistence type="predicted"/>
<geneLocation type="plasmid" evidence="4">
    <name>pFOXC3</name>
</geneLocation>
<evidence type="ECO:0000313" key="4">
    <source>
        <dbReference type="EMBL" id="AAD38504.1"/>
    </source>
</evidence>
<protein>
    <submittedName>
        <fullName evidence="4">Reverse transcriptase</fullName>
    </submittedName>
</protein>
<dbReference type="InterPro" id="IPR000477">
    <property type="entry name" value="RT_dom"/>
</dbReference>